<organism evidence="1 2">
    <name type="scientific">Brevibacillus laterosporus</name>
    <name type="common">Bacillus laterosporus</name>
    <dbReference type="NCBI Taxonomy" id="1465"/>
    <lineage>
        <taxon>Bacteria</taxon>
        <taxon>Bacillati</taxon>
        <taxon>Bacillota</taxon>
        <taxon>Bacilli</taxon>
        <taxon>Bacillales</taxon>
        <taxon>Paenibacillaceae</taxon>
        <taxon>Brevibacillus</taxon>
    </lineage>
</organism>
<gene>
    <name evidence="1" type="ORF">EEL30_01145</name>
</gene>
<keyword evidence="1" id="KW-0614">Plasmid</keyword>
<reference evidence="1 2" key="1">
    <citation type="submission" date="2018-11" db="EMBL/GenBank/DDBJ databases">
        <title>Phylogenetic determinants of toxin gene distribution in genomes of Brevibacillus laterosporus.</title>
        <authorList>
            <person name="Glare T.R."/>
            <person name="Durrant A."/>
            <person name="Berry C."/>
            <person name="Palma L."/>
            <person name="Ormskirk M."/>
            <person name="Cox M.O."/>
        </authorList>
    </citation>
    <scope>NUCLEOTIDE SEQUENCE [LARGE SCALE GENOMIC DNA]</scope>
    <source>
        <strain evidence="1 2">1821L</strain>
        <plasmid evidence="1 2">p1821L03</plasmid>
    </source>
</reference>
<sequence length="131" mass="14404">MSILLNNKRRTIKAKKQRKCSLYEKELAIGVITAMVATSMTTSVFASSNPSFLSENHHNQRAISSLMHISPKASSDWDSEYSFNQTYTKKQIVTAIAGGSSAIGLLLKKSKIPDLLYAPLLAMITALEQIV</sequence>
<evidence type="ECO:0000313" key="2">
    <source>
        <dbReference type="Proteomes" id="UP000319432"/>
    </source>
</evidence>
<name>A0A518V2A0_BRELA</name>
<proteinExistence type="predicted"/>
<keyword evidence="2" id="KW-1185">Reference proteome</keyword>
<dbReference type="Proteomes" id="UP000319432">
    <property type="component" value="Plasmid p1821L03"/>
</dbReference>
<evidence type="ECO:0000313" key="1">
    <source>
        <dbReference type="EMBL" id="QDX91120.1"/>
    </source>
</evidence>
<dbReference type="EMBL" id="CP033463">
    <property type="protein sequence ID" value="QDX91120.1"/>
    <property type="molecule type" value="Genomic_DNA"/>
</dbReference>
<geneLocation type="plasmid" evidence="1 2">
    <name>p1821L03</name>
</geneLocation>
<protein>
    <submittedName>
        <fullName evidence="1">Uncharacterized protein</fullName>
    </submittedName>
</protein>
<dbReference type="AlphaFoldDB" id="A0A518V2A0"/>
<accession>A0A518V2A0</accession>